<gene>
    <name evidence="4" type="ORF">CVT24_007562</name>
</gene>
<dbReference type="PANTHER" id="PTHR42760">
    <property type="entry name" value="SHORT-CHAIN DEHYDROGENASES/REDUCTASES FAMILY MEMBER"/>
    <property type="match status" value="1"/>
</dbReference>
<dbReference type="OrthoDB" id="498125at2759"/>
<dbReference type="InterPro" id="IPR020904">
    <property type="entry name" value="Sc_DH/Rdtase_CS"/>
</dbReference>
<dbReference type="PRINTS" id="PR00081">
    <property type="entry name" value="GDHRDH"/>
</dbReference>
<dbReference type="PANTHER" id="PTHR42760:SF121">
    <property type="entry name" value="3-OXOACYL-(ACYL-CARRIER-PROTEIN) REDUCTASE"/>
    <property type="match status" value="1"/>
</dbReference>
<dbReference type="PRINTS" id="PR00080">
    <property type="entry name" value="SDRFAMILY"/>
</dbReference>
<evidence type="ECO:0000313" key="5">
    <source>
        <dbReference type="Proteomes" id="UP000284842"/>
    </source>
</evidence>
<dbReference type="InterPro" id="IPR036291">
    <property type="entry name" value="NAD(P)-bd_dom_sf"/>
</dbReference>
<dbReference type="AlphaFoldDB" id="A0A409VR19"/>
<proteinExistence type="inferred from homology"/>
<evidence type="ECO:0000256" key="1">
    <source>
        <dbReference type="ARBA" id="ARBA00006484"/>
    </source>
</evidence>
<dbReference type="GO" id="GO:0016616">
    <property type="term" value="F:oxidoreductase activity, acting on the CH-OH group of donors, NAD or NADP as acceptor"/>
    <property type="evidence" value="ECO:0007669"/>
    <property type="project" value="TreeGrafter"/>
</dbReference>
<dbReference type="EMBL" id="NHTK01006001">
    <property type="protein sequence ID" value="PPQ68735.1"/>
    <property type="molecule type" value="Genomic_DNA"/>
</dbReference>
<comment type="caution">
    <text evidence="4">The sequence shown here is derived from an EMBL/GenBank/DDBJ whole genome shotgun (WGS) entry which is preliminary data.</text>
</comment>
<dbReference type="GO" id="GO:0048038">
    <property type="term" value="F:quinone binding"/>
    <property type="evidence" value="ECO:0007669"/>
    <property type="project" value="TreeGrafter"/>
</dbReference>
<evidence type="ECO:0000256" key="2">
    <source>
        <dbReference type="ARBA" id="ARBA00022857"/>
    </source>
</evidence>
<dbReference type="SUPFAM" id="SSF51735">
    <property type="entry name" value="NAD(P)-binding Rossmann-fold domains"/>
    <property type="match status" value="2"/>
</dbReference>
<comment type="similarity">
    <text evidence="1 3">Belongs to the short-chain dehydrogenases/reductases (SDR) family.</text>
</comment>
<keyword evidence="2" id="KW-0521">NADP</keyword>
<dbReference type="FunFam" id="3.40.50.720:FF:000084">
    <property type="entry name" value="Short-chain dehydrogenase reductase"/>
    <property type="match status" value="1"/>
</dbReference>
<protein>
    <recommendedName>
        <fullName evidence="6">Diacetyl reductase [(S)-acetoin forming]</fullName>
    </recommendedName>
</protein>
<dbReference type="PROSITE" id="PS00061">
    <property type="entry name" value="ADH_SHORT"/>
    <property type="match status" value="1"/>
</dbReference>
<dbReference type="GO" id="GO:0006633">
    <property type="term" value="P:fatty acid biosynthetic process"/>
    <property type="evidence" value="ECO:0007669"/>
    <property type="project" value="TreeGrafter"/>
</dbReference>
<dbReference type="Pfam" id="PF00106">
    <property type="entry name" value="adh_short"/>
    <property type="match status" value="2"/>
</dbReference>
<organism evidence="4 5">
    <name type="scientific">Panaeolus cyanescens</name>
    <dbReference type="NCBI Taxonomy" id="181874"/>
    <lineage>
        <taxon>Eukaryota</taxon>
        <taxon>Fungi</taxon>
        <taxon>Dikarya</taxon>
        <taxon>Basidiomycota</taxon>
        <taxon>Agaricomycotina</taxon>
        <taxon>Agaricomycetes</taxon>
        <taxon>Agaricomycetidae</taxon>
        <taxon>Agaricales</taxon>
        <taxon>Agaricineae</taxon>
        <taxon>Galeropsidaceae</taxon>
        <taxon>Panaeolus</taxon>
    </lineage>
</organism>
<dbReference type="STRING" id="181874.A0A409VR19"/>
<feature type="non-terminal residue" evidence="4">
    <location>
        <position position="1"/>
    </location>
</feature>
<keyword evidence="5" id="KW-1185">Reference proteome</keyword>
<dbReference type="Gene3D" id="3.40.50.720">
    <property type="entry name" value="NAD(P)-binding Rossmann-like Domain"/>
    <property type="match status" value="2"/>
</dbReference>
<accession>A0A409VR19</accession>
<dbReference type="InterPro" id="IPR002347">
    <property type="entry name" value="SDR_fam"/>
</dbReference>
<evidence type="ECO:0008006" key="6">
    <source>
        <dbReference type="Google" id="ProtNLM"/>
    </source>
</evidence>
<dbReference type="InParanoid" id="A0A409VR19"/>
<evidence type="ECO:0000313" key="4">
    <source>
        <dbReference type="EMBL" id="PPQ68735.1"/>
    </source>
</evidence>
<evidence type="ECO:0000256" key="3">
    <source>
        <dbReference type="RuleBase" id="RU000363"/>
    </source>
</evidence>
<sequence>LDGDSNEQGYKGIGRSISLRLARDGYRVVLNDVERQAAQLEAVRTQIVEGGGQARIQFGDVTSETDVAKMIDNTVKEWNSVDVMVANAGILIRKRFLESNIEDLNRTFSVNYTGVFLCYKYAALQMIKQGRGGRIIGAASQAAKQAVPLASLYSSSKFAVRGLTQAAASELGQYKITVNAYAPGVVDTAMWREWLEASIRETGAESPKGRLGVLGCDSAPGDIAGLVSFLVSKNASMITGQSMSESTPTDTLPPVSIVTGAAQGIGRSISLRLAKDGYRVVLNDLERQTAQLEAVRAEVVEGGGEARIQLGGVTSETDVAKMIDDTVQEWSSVDVVHGSQCWNMHHETVLGLSVLLISLHSPVKFETKFGYMTAATVEDIDRIFSVNYIGTFLCYKYAALQMIKQGRGGRIVGAASLAAKQGINSPYHYVLVLKVLPMLW</sequence>
<name>A0A409VR19_9AGAR</name>
<reference evidence="4 5" key="1">
    <citation type="journal article" date="2018" name="Evol. Lett.">
        <title>Horizontal gene cluster transfer increased hallucinogenic mushroom diversity.</title>
        <authorList>
            <person name="Reynolds H.T."/>
            <person name="Vijayakumar V."/>
            <person name="Gluck-Thaler E."/>
            <person name="Korotkin H.B."/>
            <person name="Matheny P.B."/>
            <person name="Slot J.C."/>
        </authorList>
    </citation>
    <scope>NUCLEOTIDE SEQUENCE [LARGE SCALE GENOMIC DNA]</scope>
    <source>
        <strain evidence="4 5">2629</strain>
    </source>
</reference>
<dbReference type="Proteomes" id="UP000284842">
    <property type="component" value="Unassembled WGS sequence"/>
</dbReference>